<reference evidence="2" key="1">
    <citation type="submission" date="2020-10" db="EMBL/GenBank/DDBJ databases">
        <title>The Whole-Genome Sequence of Metschnikowia persimmonesis, a Novel Endophytic Yeast Species Isolated from Medicinal Plant Diospyros kaki Thumb.</title>
        <authorList>
            <person name="Rahmat E."/>
            <person name="Kang Y."/>
        </authorList>
    </citation>
    <scope>NUCLEOTIDE SEQUENCE</scope>
    <source>
        <strain evidence="2">KIOM G15050</strain>
    </source>
</reference>
<keyword evidence="1" id="KW-0472">Membrane</keyword>
<dbReference type="EMBL" id="JACBPP010000005">
    <property type="protein sequence ID" value="KAF8001333.1"/>
    <property type="molecule type" value="Genomic_DNA"/>
</dbReference>
<evidence type="ECO:0000313" key="3">
    <source>
        <dbReference type="Proteomes" id="UP000649328"/>
    </source>
</evidence>
<gene>
    <name evidence="2" type="ORF">HF325_003834</name>
</gene>
<accession>A0A8H7LAZ6</accession>
<organism evidence="2 3">
    <name type="scientific">Metschnikowia pulcherrima</name>
    <dbReference type="NCBI Taxonomy" id="27326"/>
    <lineage>
        <taxon>Eukaryota</taxon>
        <taxon>Fungi</taxon>
        <taxon>Dikarya</taxon>
        <taxon>Ascomycota</taxon>
        <taxon>Saccharomycotina</taxon>
        <taxon>Pichiomycetes</taxon>
        <taxon>Metschnikowiaceae</taxon>
        <taxon>Metschnikowia</taxon>
    </lineage>
</organism>
<comment type="caution">
    <text evidence="2">The sequence shown here is derived from an EMBL/GenBank/DDBJ whole genome shotgun (WGS) entry which is preliminary data.</text>
</comment>
<keyword evidence="3" id="KW-1185">Reference proteome</keyword>
<evidence type="ECO:0000313" key="2">
    <source>
        <dbReference type="EMBL" id="KAF8001333.1"/>
    </source>
</evidence>
<proteinExistence type="predicted"/>
<dbReference type="Proteomes" id="UP000649328">
    <property type="component" value="Unassembled WGS sequence"/>
</dbReference>
<keyword evidence="1" id="KW-0812">Transmembrane</keyword>
<name>A0A8H7LAZ6_9ASCO</name>
<evidence type="ECO:0000256" key="1">
    <source>
        <dbReference type="SAM" id="Phobius"/>
    </source>
</evidence>
<protein>
    <submittedName>
        <fullName evidence="2">Uncharacterized protein</fullName>
    </submittedName>
</protein>
<dbReference type="OrthoDB" id="10429073at2759"/>
<feature type="transmembrane region" description="Helical" evidence="1">
    <location>
        <begin position="85"/>
        <end position="109"/>
    </location>
</feature>
<dbReference type="AlphaFoldDB" id="A0A8H7LAZ6"/>
<sequence length="113" mass="12962">MNGILEKGRELPISFFDAESTLRYHCQLCEFHRKWGRIVDYNMVVGVISPNLLLLNFFLISYALAFRKHAEPCLNLTHRHVRQTLLTRLGYVVLGLAIMLVLGAGAVVWQKVH</sequence>
<feature type="transmembrane region" description="Helical" evidence="1">
    <location>
        <begin position="43"/>
        <end position="64"/>
    </location>
</feature>
<keyword evidence="1" id="KW-1133">Transmembrane helix</keyword>